<dbReference type="PIRSF" id="PIRSF006268">
    <property type="entry name" value="ApbE"/>
    <property type="match status" value="1"/>
</dbReference>
<evidence type="ECO:0000256" key="6">
    <source>
        <dbReference type="ARBA" id="ARBA00022723"/>
    </source>
</evidence>
<dbReference type="SUPFAM" id="SSF143631">
    <property type="entry name" value="ApbE-like"/>
    <property type="match status" value="1"/>
</dbReference>
<name>A0A645AUP9_9ZZZZ</name>
<reference evidence="11" key="1">
    <citation type="submission" date="2019-08" db="EMBL/GenBank/DDBJ databases">
        <authorList>
            <person name="Kucharzyk K."/>
            <person name="Murdoch R.W."/>
            <person name="Higgins S."/>
            <person name="Loffler F."/>
        </authorList>
    </citation>
    <scope>NUCLEOTIDE SEQUENCE</scope>
</reference>
<evidence type="ECO:0000256" key="7">
    <source>
        <dbReference type="ARBA" id="ARBA00022827"/>
    </source>
</evidence>
<dbReference type="PANTHER" id="PTHR30040:SF2">
    <property type="entry name" value="FAD:PROTEIN FMN TRANSFERASE"/>
    <property type="match status" value="1"/>
</dbReference>
<accession>A0A645AUP9</accession>
<keyword evidence="7" id="KW-0274">FAD</keyword>
<comment type="cofactor">
    <cofactor evidence="1">
        <name>Mg(2+)</name>
        <dbReference type="ChEBI" id="CHEBI:18420"/>
    </cofactor>
</comment>
<gene>
    <name evidence="11" type="primary">apbE_34</name>
    <name evidence="11" type="ORF">SDC9_103789</name>
</gene>
<dbReference type="PROSITE" id="PS51257">
    <property type="entry name" value="PROKAR_LIPOPROTEIN"/>
    <property type="match status" value="1"/>
</dbReference>
<evidence type="ECO:0000256" key="1">
    <source>
        <dbReference type="ARBA" id="ARBA00001946"/>
    </source>
</evidence>
<organism evidence="11">
    <name type="scientific">bioreactor metagenome</name>
    <dbReference type="NCBI Taxonomy" id="1076179"/>
    <lineage>
        <taxon>unclassified sequences</taxon>
        <taxon>metagenomes</taxon>
        <taxon>ecological metagenomes</taxon>
    </lineage>
</organism>
<keyword evidence="5 11" id="KW-0808">Transferase</keyword>
<dbReference type="GO" id="GO:0046872">
    <property type="term" value="F:metal ion binding"/>
    <property type="evidence" value="ECO:0007669"/>
    <property type="project" value="UniProtKB-KW"/>
</dbReference>
<dbReference type="GO" id="GO:0016740">
    <property type="term" value="F:transferase activity"/>
    <property type="evidence" value="ECO:0007669"/>
    <property type="project" value="UniProtKB-KW"/>
</dbReference>
<evidence type="ECO:0000256" key="8">
    <source>
        <dbReference type="ARBA" id="ARBA00022842"/>
    </source>
</evidence>
<dbReference type="AlphaFoldDB" id="A0A645AUP9"/>
<dbReference type="InterPro" id="IPR024932">
    <property type="entry name" value="ApbE"/>
</dbReference>
<evidence type="ECO:0000256" key="3">
    <source>
        <dbReference type="ARBA" id="ARBA00016337"/>
    </source>
</evidence>
<evidence type="ECO:0000313" key="11">
    <source>
        <dbReference type="EMBL" id="MPM56972.1"/>
    </source>
</evidence>
<comment type="caution">
    <text evidence="11">The sequence shown here is derived from an EMBL/GenBank/DDBJ whole genome shotgun (WGS) entry which is preliminary data.</text>
</comment>
<keyword evidence="8" id="KW-0460">Magnesium</keyword>
<comment type="catalytic activity">
    <reaction evidence="10">
        <text>L-threonyl-[protein] + FAD = FMN-L-threonyl-[protein] + AMP + H(+)</text>
        <dbReference type="Rhea" id="RHEA:36847"/>
        <dbReference type="Rhea" id="RHEA-COMP:11060"/>
        <dbReference type="Rhea" id="RHEA-COMP:11061"/>
        <dbReference type="ChEBI" id="CHEBI:15378"/>
        <dbReference type="ChEBI" id="CHEBI:30013"/>
        <dbReference type="ChEBI" id="CHEBI:57692"/>
        <dbReference type="ChEBI" id="CHEBI:74257"/>
        <dbReference type="ChEBI" id="CHEBI:456215"/>
        <dbReference type="EC" id="2.7.1.180"/>
    </reaction>
</comment>
<dbReference type="Gene3D" id="3.10.520.10">
    <property type="entry name" value="ApbE-like domains"/>
    <property type="match status" value="1"/>
</dbReference>
<dbReference type="Pfam" id="PF02424">
    <property type="entry name" value="ApbE"/>
    <property type="match status" value="1"/>
</dbReference>
<evidence type="ECO:0000256" key="2">
    <source>
        <dbReference type="ARBA" id="ARBA00011955"/>
    </source>
</evidence>
<dbReference type="PANTHER" id="PTHR30040">
    <property type="entry name" value="THIAMINE BIOSYNTHESIS LIPOPROTEIN APBE"/>
    <property type="match status" value="1"/>
</dbReference>
<evidence type="ECO:0000256" key="5">
    <source>
        <dbReference type="ARBA" id="ARBA00022679"/>
    </source>
</evidence>
<protein>
    <recommendedName>
        <fullName evidence="3">FAD:protein FMN transferase</fullName>
        <ecNumber evidence="2">2.7.1.180</ecNumber>
    </recommendedName>
    <alternativeName>
        <fullName evidence="9">Flavin transferase</fullName>
    </alternativeName>
</protein>
<keyword evidence="6" id="KW-0479">Metal-binding</keyword>
<proteinExistence type="predicted"/>
<dbReference type="EMBL" id="VSSQ01016024">
    <property type="protein sequence ID" value="MPM56972.1"/>
    <property type="molecule type" value="Genomic_DNA"/>
</dbReference>
<dbReference type="EC" id="2.7.1.180" evidence="2"/>
<evidence type="ECO:0000256" key="9">
    <source>
        <dbReference type="ARBA" id="ARBA00031306"/>
    </source>
</evidence>
<dbReference type="InterPro" id="IPR003374">
    <property type="entry name" value="ApbE-like_sf"/>
</dbReference>
<evidence type="ECO:0000256" key="10">
    <source>
        <dbReference type="ARBA" id="ARBA00048540"/>
    </source>
</evidence>
<sequence>MRKKISVLLCLALVLLSASGCKAQPELKKYQATFLTLFDSVTLVSGYEPDKETFTQSAQLIHDKLEVYHRLYDIYGSYEGINNLKTVNDNAGISPVAVDQRIIDLLTFAMEMYEKSGGTVNIAMGSVLKLWHDARTYGVENPEEAYLPDAAALAEAARHTDIHSMIIDSAAGMVYLADPDMRLDVGAIAKGYAVEAVSRELAAEGFDHYAVSAGGNIRTIGPRADGSGWLVGVDNPEEKNESDKYLLMLSVADMAVVTSGSDQRYYTVDGVRYHHIIAPDTLYPKNLYRSVTVVSPDSALADALSTALFNMDRQAGQSLLESLEGTEAMWVDSAGGITYSTGFEQYISDRKG</sequence>
<keyword evidence="4" id="KW-0285">Flavoprotein</keyword>
<evidence type="ECO:0000256" key="4">
    <source>
        <dbReference type="ARBA" id="ARBA00022630"/>
    </source>
</evidence>